<reference evidence="3 4" key="1">
    <citation type="submission" date="2016-10" db="EMBL/GenBank/DDBJ databases">
        <authorList>
            <person name="de Groot N.N."/>
        </authorList>
    </citation>
    <scope>NUCLEOTIDE SEQUENCE [LARGE SCALE GENOMIC DNA]</scope>
    <source>
        <strain evidence="3 4">DSM 23413</strain>
    </source>
</reference>
<dbReference type="Pfam" id="PF02517">
    <property type="entry name" value="Rce1-like"/>
    <property type="match status" value="1"/>
</dbReference>
<feature type="transmembrane region" description="Helical" evidence="1">
    <location>
        <begin position="186"/>
        <end position="204"/>
    </location>
</feature>
<dbReference type="GO" id="GO:0080120">
    <property type="term" value="P:CAAX-box protein maturation"/>
    <property type="evidence" value="ECO:0007669"/>
    <property type="project" value="UniProtKB-ARBA"/>
</dbReference>
<feature type="transmembrane region" description="Helical" evidence="1">
    <location>
        <begin position="276"/>
        <end position="298"/>
    </location>
</feature>
<keyword evidence="4" id="KW-1185">Reference proteome</keyword>
<dbReference type="EMBL" id="FNVD01000003">
    <property type="protein sequence ID" value="SEF70335.1"/>
    <property type="molecule type" value="Genomic_DNA"/>
</dbReference>
<dbReference type="InterPro" id="IPR052710">
    <property type="entry name" value="CAAX_protease"/>
</dbReference>
<keyword evidence="1" id="KW-1133">Transmembrane helix</keyword>
<evidence type="ECO:0000313" key="3">
    <source>
        <dbReference type="EMBL" id="SEF70335.1"/>
    </source>
</evidence>
<feature type="transmembrane region" description="Helical" evidence="1">
    <location>
        <begin position="210"/>
        <end position="227"/>
    </location>
</feature>
<dbReference type="GO" id="GO:0004175">
    <property type="term" value="F:endopeptidase activity"/>
    <property type="evidence" value="ECO:0007669"/>
    <property type="project" value="UniProtKB-ARBA"/>
</dbReference>
<dbReference type="AlphaFoldDB" id="A0A1H5U5E9"/>
<feature type="transmembrane region" description="Helical" evidence="1">
    <location>
        <begin position="116"/>
        <end position="133"/>
    </location>
</feature>
<evidence type="ECO:0000313" key="4">
    <source>
        <dbReference type="Proteomes" id="UP000236742"/>
    </source>
</evidence>
<dbReference type="RefSeq" id="WP_235003728.1">
    <property type="nucleotide sequence ID" value="NZ_FNVD01000003.1"/>
</dbReference>
<keyword evidence="1" id="KW-0812">Transmembrane</keyword>
<evidence type="ECO:0000259" key="2">
    <source>
        <dbReference type="Pfam" id="PF02517"/>
    </source>
</evidence>
<dbReference type="PANTHER" id="PTHR36435:SF1">
    <property type="entry name" value="CAAX AMINO TERMINAL PROTEASE FAMILY PROTEIN"/>
    <property type="match status" value="1"/>
</dbReference>
<feature type="transmembrane region" description="Helical" evidence="1">
    <location>
        <begin position="30"/>
        <end position="52"/>
    </location>
</feature>
<protein>
    <recommendedName>
        <fullName evidence="2">CAAX prenyl protease 2/Lysostaphin resistance protein A-like domain-containing protein</fullName>
    </recommendedName>
</protein>
<dbReference type="PANTHER" id="PTHR36435">
    <property type="entry name" value="SLR1288 PROTEIN"/>
    <property type="match status" value="1"/>
</dbReference>
<proteinExistence type="predicted"/>
<dbReference type="Proteomes" id="UP000236742">
    <property type="component" value="Unassembled WGS sequence"/>
</dbReference>
<gene>
    <name evidence="3" type="ORF">SAMN05421751_103226</name>
</gene>
<dbReference type="InterPro" id="IPR003675">
    <property type="entry name" value="Rce1/LyrA-like_dom"/>
</dbReference>
<accession>A0A1H5U5E9</accession>
<feature type="transmembrane region" description="Helical" evidence="1">
    <location>
        <begin position="145"/>
        <end position="165"/>
    </location>
</feature>
<keyword evidence="1" id="KW-0472">Membrane</keyword>
<organism evidence="3 4">
    <name type="scientific">Jhaorihella thermophila</name>
    <dbReference type="NCBI Taxonomy" id="488547"/>
    <lineage>
        <taxon>Bacteria</taxon>
        <taxon>Pseudomonadati</taxon>
        <taxon>Pseudomonadota</taxon>
        <taxon>Alphaproteobacteria</taxon>
        <taxon>Rhodobacterales</taxon>
        <taxon>Paracoccaceae</taxon>
        <taxon>Jhaorihella</taxon>
    </lineage>
</organism>
<evidence type="ECO:0000256" key="1">
    <source>
        <dbReference type="SAM" id="Phobius"/>
    </source>
</evidence>
<name>A0A1H5U5E9_9RHOB</name>
<sequence length="300" mass="32546">MDGGTMTPRAYLPHDRLVAPARRRPELWRLLAGLMLVATTAFGLNMVLWSLLRGMAPDYWDATAIAGNRPGAMLAVLASFAFVTLGVGMAARALHDRSLLSLIGPVPEALLQFWRVFRLLLALGVLVLLLPPYDMGAPMQPNLPLSRWLLLLPASLLVVLIQTSAEEILFRGYLQQQLAARFRSPLIWAVVPSVLFAAGHYVPAEAGPNAPLVAAWAGLFGLLMADLTARAGTLGPAIAVHMFNNITSLLLFSTPGQLNGLALYLLPYDLSDSEGILPWLAVDFVSIILTWLAARVAIRR</sequence>
<feature type="transmembrane region" description="Helical" evidence="1">
    <location>
        <begin position="72"/>
        <end position="95"/>
    </location>
</feature>
<feature type="domain" description="CAAX prenyl protease 2/Lysostaphin resistance protein A-like" evidence="2">
    <location>
        <begin position="150"/>
        <end position="246"/>
    </location>
</feature>